<evidence type="ECO:0000256" key="3">
    <source>
        <dbReference type="ARBA" id="ARBA00011738"/>
    </source>
</evidence>
<evidence type="ECO:0000256" key="2">
    <source>
        <dbReference type="ARBA" id="ARBA00007441"/>
    </source>
</evidence>
<gene>
    <name evidence="8" type="ORF">E2493_11100</name>
</gene>
<dbReference type="GO" id="GO:0030170">
    <property type="term" value="F:pyridoxal phosphate binding"/>
    <property type="evidence" value="ECO:0007669"/>
    <property type="project" value="InterPro"/>
</dbReference>
<accession>A0A4Y8ZUJ0</accession>
<dbReference type="Proteomes" id="UP000298213">
    <property type="component" value="Unassembled WGS sequence"/>
</dbReference>
<proteinExistence type="inferred from homology"/>
<dbReference type="CDD" id="cd00609">
    <property type="entry name" value="AAT_like"/>
    <property type="match status" value="1"/>
</dbReference>
<evidence type="ECO:0000313" key="9">
    <source>
        <dbReference type="Proteomes" id="UP000298213"/>
    </source>
</evidence>
<keyword evidence="9" id="KW-1185">Reference proteome</keyword>
<dbReference type="Gene3D" id="3.90.1150.10">
    <property type="entry name" value="Aspartate Aminotransferase, domain 1"/>
    <property type="match status" value="1"/>
</dbReference>
<feature type="domain" description="Aminotransferase class I/classII large" evidence="7">
    <location>
        <begin position="62"/>
        <end position="418"/>
    </location>
</feature>
<dbReference type="NCBIfam" id="NF006719">
    <property type="entry name" value="PRK09257.1"/>
    <property type="match status" value="1"/>
</dbReference>
<reference evidence="8 9" key="1">
    <citation type="submission" date="2019-03" db="EMBL/GenBank/DDBJ databases">
        <title>Genome sequence of Sphingomonas sp. 17J27-24.</title>
        <authorList>
            <person name="Kim M."/>
            <person name="Maeng S."/>
            <person name="Sathiyaraj S."/>
        </authorList>
    </citation>
    <scope>NUCLEOTIDE SEQUENCE [LARGE SCALE GENOMIC DNA]</scope>
    <source>
        <strain evidence="8 9">17J27-24</strain>
    </source>
</reference>
<dbReference type="GO" id="GO:0004838">
    <property type="term" value="F:L-tyrosine-2-oxoglutarate transaminase activity"/>
    <property type="evidence" value="ECO:0007669"/>
    <property type="project" value="TreeGrafter"/>
</dbReference>
<comment type="caution">
    <text evidence="8">The sequence shown here is derived from an EMBL/GenBank/DDBJ whole genome shotgun (WGS) entry which is preliminary data.</text>
</comment>
<keyword evidence="5 8" id="KW-0808">Transferase</keyword>
<keyword evidence="4 8" id="KW-0032">Aminotransferase</keyword>
<name>A0A4Y8ZUJ0_9SPHN</name>
<dbReference type="OrthoDB" id="9766445at2"/>
<dbReference type="Pfam" id="PF00155">
    <property type="entry name" value="Aminotran_1_2"/>
    <property type="match status" value="1"/>
</dbReference>
<evidence type="ECO:0000256" key="6">
    <source>
        <dbReference type="ARBA" id="ARBA00022898"/>
    </source>
</evidence>
<dbReference type="SUPFAM" id="SSF53383">
    <property type="entry name" value="PLP-dependent transferases"/>
    <property type="match status" value="1"/>
</dbReference>
<dbReference type="GO" id="GO:0004069">
    <property type="term" value="F:L-aspartate:2-oxoglutarate aminotransferase activity"/>
    <property type="evidence" value="ECO:0007669"/>
    <property type="project" value="TreeGrafter"/>
</dbReference>
<dbReference type="InterPro" id="IPR015422">
    <property type="entry name" value="PyrdxlP-dep_Trfase_small"/>
</dbReference>
<dbReference type="PANTHER" id="PTHR11879">
    <property type="entry name" value="ASPARTATE AMINOTRANSFERASE"/>
    <property type="match status" value="1"/>
</dbReference>
<dbReference type="GO" id="GO:0042802">
    <property type="term" value="F:identical protein binding"/>
    <property type="evidence" value="ECO:0007669"/>
    <property type="project" value="TreeGrafter"/>
</dbReference>
<dbReference type="AlphaFoldDB" id="A0A4Y8ZUJ0"/>
<evidence type="ECO:0000256" key="5">
    <source>
        <dbReference type="ARBA" id="ARBA00022679"/>
    </source>
</evidence>
<dbReference type="InterPro" id="IPR004839">
    <property type="entry name" value="Aminotransferase_I/II_large"/>
</dbReference>
<dbReference type="EMBL" id="SPDV01000019">
    <property type="protein sequence ID" value="TFI58126.1"/>
    <property type="molecule type" value="Genomic_DNA"/>
</dbReference>
<evidence type="ECO:0000256" key="4">
    <source>
        <dbReference type="ARBA" id="ARBA00022576"/>
    </source>
</evidence>
<evidence type="ECO:0000313" key="8">
    <source>
        <dbReference type="EMBL" id="TFI58126.1"/>
    </source>
</evidence>
<sequence>MPCGISVGACRAARGGRSRQEVQLADAATSNGRPGLFDRLEEQKSDSLLQLIALCNADPRAEKIDVGVGVYRDAAGGTPILRAVKEAEKILLETQDTKSYLGSQGDARFVELIKPIVFGEAAAADDRIVGVQTPGGCGALRLGAELIVKANRAARIFVGQPTWPNHAPLIECAGVEMVAHPYYDRDTQTITFDAMMDALEGANAGDLILLHGSCHNPTGADLAPDQWRTIAELVARRGLVPFVDLAYQGLGNGLEQDAEGTRLVVEAAEQALVAQSCDKNFGIYRERTGCLFVKASDARGAGVVMGNLLGLARTMWSMPPDHGAAAVRIVLDDADLRRDWRAELDEMCARIRAIRARLAAADPRLAYIDRQNGMFSMLPLSKEQVLALRDDHGIYMADSARINIVGLSDESVDRFARAVVEKMDG</sequence>
<dbReference type="PANTHER" id="PTHR11879:SF22">
    <property type="entry name" value="ASPARTATE AMINOTRANSFERASE, MITOCHONDRIAL"/>
    <property type="match status" value="1"/>
</dbReference>
<dbReference type="InterPro" id="IPR015424">
    <property type="entry name" value="PyrdxlP-dep_Trfase"/>
</dbReference>
<dbReference type="InterPro" id="IPR000796">
    <property type="entry name" value="Asp_trans"/>
</dbReference>
<dbReference type="GO" id="GO:0005829">
    <property type="term" value="C:cytosol"/>
    <property type="evidence" value="ECO:0007669"/>
    <property type="project" value="TreeGrafter"/>
</dbReference>
<dbReference type="InterPro" id="IPR015421">
    <property type="entry name" value="PyrdxlP-dep_Trfase_major"/>
</dbReference>
<dbReference type="GO" id="GO:0033585">
    <property type="term" value="P:L-phenylalanine biosynthetic process from chorismate via phenylpyruvate"/>
    <property type="evidence" value="ECO:0007669"/>
    <property type="project" value="TreeGrafter"/>
</dbReference>
<comment type="similarity">
    <text evidence="2">Belongs to the class-I pyridoxal-phosphate-dependent aminotransferase family.</text>
</comment>
<dbReference type="Gene3D" id="3.40.640.10">
    <property type="entry name" value="Type I PLP-dependent aspartate aminotransferase-like (Major domain)"/>
    <property type="match status" value="1"/>
</dbReference>
<protein>
    <submittedName>
        <fullName evidence="8">Aspartate/tyrosine/aromatic aminotransferase</fullName>
    </submittedName>
</protein>
<comment type="cofactor">
    <cofactor evidence="1">
        <name>pyridoxal 5'-phosphate</name>
        <dbReference type="ChEBI" id="CHEBI:597326"/>
    </cofactor>
</comment>
<dbReference type="PRINTS" id="PR00799">
    <property type="entry name" value="TRANSAMINASE"/>
</dbReference>
<comment type="subunit">
    <text evidence="3">Homodimer.</text>
</comment>
<evidence type="ECO:0000259" key="7">
    <source>
        <dbReference type="Pfam" id="PF00155"/>
    </source>
</evidence>
<evidence type="ECO:0000256" key="1">
    <source>
        <dbReference type="ARBA" id="ARBA00001933"/>
    </source>
</evidence>
<keyword evidence="6" id="KW-0663">Pyridoxal phosphate</keyword>
<organism evidence="8 9">
    <name type="scientific">Sphingomonas parva</name>
    <dbReference type="NCBI Taxonomy" id="2555898"/>
    <lineage>
        <taxon>Bacteria</taxon>
        <taxon>Pseudomonadati</taxon>
        <taxon>Pseudomonadota</taxon>
        <taxon>Alphaproteobacteria</taxon>
        <taxon>Sphingomonadales</taxon>
        <taxon>Sphingomonadaceae</taxon>
        <taxon>Sphingomonas</taxon>
    </lineage>
</organism>